<dbReference type="AlphaFoldDB" id="A0A9W9FIF0"/>
<comment type="caution">
    <text evidence="2">The sequence shown here is derived from an EMBL/GenBank/DDBJ whole genome shotgun (WGS) entry which is preliminary data.</text>
</comment>
<evidence type="ECO:0000313" key="2">
    <source>
        <dbReference type="EMBL" id="KAJ5100720.1"/>
    </source>
</evidence>
<proteinExistence type="predicted"/>
<keyword evidence="3" id="KW-1185">Reference proteome</keyword>
<dbReference type="OrthoDB" id="5350472at2759"/>
<protein>
    <submittedName>
        <fullName evidence="2">Uncharacterized protein</fullName>
    </submittedName>
</protein>
<sequence length="140" mass="15562">MSPHKVATLSPTKSHALAETLAETRSPLKRPTLPPMSAPEGWNIEPSTFLSQDDWDDCNSEGHVVARCYGLEGGRSVMEDHNGFTTIFESGDKLYLWARLNNEVYEMKARNLRDLIVAMSEPGGEGIRMQPLAPLDYVPC</sequence>
<evidence type="ECO:0000256" key="1">
    <source>
        <dbReference type="SAM" id="MobiDB-lite"/>
    </source>
</evidence>
<gene>
    <name evidence="2" type="ORF">N7456_006772</name>
</gene>
<dbReference type="Proteomes" id="UP001149165">
    <property type="component" value="Unassembled WGS sequence"/>
</dbReference>
<dbReference type="EMBL" id="JAPQKH010000004">
    <property type="protein sequence ID" value="KAJ5100720.1"/>
    <property type="molecule type" value="Genomic_DNA"/>
</dbReference>
<evidence type="ECO:0000313" key="3">
    <source>
        <dbReference type="Proteomes" id="UP001149165"/>
    </source>
</evidence>
<organism evidence="2 3">
    <name type="scientific">Penicillium angulare</name>
    <dbReference type="NCBI Taxonomy" id="116970"/>
    <lineage>
        <taxon>Eukaryota</taxon>
        <taxon>Fungi</taxon>
        <taxon>Dikarya</taxon>
        <taxon>Ascomycota</taxon>
        <taxon>Pezizomycotina</taxon>
        <taxon>Eurotiomycetes</taxon>
        <taxon>Eurotiomycetidae</taxon>
        <taxon>Eurotiales</taxon>
        <taxon>Aspergillaceae</taxon>
        <taxon>Penicillium</taxon>
    </lineage>
</organism>
<name>A0A9W9FIF0_9EURO</name>
<accession>A0A9W9FIF0</accession>
<reference evidence="2" key="1">
    <citation type="submission" date="2022-11" db="EMBL/GenBank/DDBJ databases">
        <authorList>
            <person name="Petersen C."/>
        </authorList>
    </citation>
    <scope>NUCLEOTIDE SEQUENCE</scope>
    <source>
        <strain evidence="2">IBT 30069</strain>
    </source>
</reference>
<reference evidence="2" key="2">
    <citation type="journal article" date="2023" name="IMA Fungus">
        <title>Comparative genomic study of the Penicillium genus elucidates a diverse pangenome and 15 lateral gene transfer events.</title>
        <authorList>
            <person name="Petersen C."/>
            <person name="Sorensen T."/>
            <person name="Nielsen M.R."/>
            <person name="Sondergaard T.E."/>
            <person name="Sorensen J.L."/>
            <person name="Fitzpatrick D.A."/>
            <person name="Frisvad J.C."/>
            <person name="Nielsen K.L."/>
        </authorList>
    </citation>
    <scope>NUCLEOTIDE SEQUENCE</scope>
    <source>
        <strain evidence="2">IBT 30069</strain>
    </source>
</reference>
<feature type="region of interest" description="Disordered" evidence="1">
    <location>
        <begin position="22"/>
        <end position="41"/>
    </location>
</feature>